<dbReference type="GO" id="GO:0016539">
    <property type="term" value="P:intein-mediated protein splicing"/>
    <property type="evidence" value="ECO:0007669"/>
    <property type="project" value="InterPro"/>
</dbReference>
<accession>A0A5E5C237</accession>
<evidence type="ECO:0000313" key="1">
    <source>
        <dbReference type="EMBL" id="VVE90710.1"/>
    </source>
</evidence>
<dbReference type="InterPro" id="IPR036844">
    <property type="entry name" value="Hint_dom_sf"/>
</dbReference>
<gene>
    <name evidence="1" type="ORF">PBR20603_04697</name>
</gene>
<organism evidence="1 2">
    <name type="scientific">Pandoraea bronchicola</name>
    <dbReference type="NCBI Taxonomy" id="2508287"/>
    <lineage>
        <taxon>Bacteria</taxon>
        <taxon>Pseudomonadati</taxon>
        <taxon>Pseudomonadota</taxon>
        <taxon>Betaproteobacteria</taxon>
        <taxon>Burkholderiales</taxon>
        <taxon>Burkholderiaceae</taxon>
        <taxon>Pandoraea</taxon>
    </lineage>
</organism>
<dbReference type="SUPFAM" id="SSF51294">
    <property type="entry name" value="Hedgehog/intein (Hint) domain"/>
    <property type="match status" value="1"/>
</dbReference>
<dbReference type="Gene3D" id="2.170.16.10">
    <property type="entry name" value="Hedgehog/Intein (Hint) domain"/>
    <property type="match status" value="1"/>
</dbReference>
<dbReference type="EMBL" id="CABPST010000019">
    <property type="protein sequence ID" value="VVE90710.1"/>
    <property type="molecule type" value="Genomic_DNA"/>
</dbReference>
<name>A0A5E5C237_9BURK</name>
<dbReference type="Proteomes" id="UP000382040">
    <property type="component" value="Unassembled WGS sequence"/>
</dbReference>
<evidence type="ECO:0008006" key="3">
    <source>
        <dbReference type="Google" id="ProtNLM"/>
    </source>
</evidence>
<sequence>MKTQNGVVAQQAQQGNHDEVSMVQYRKPVDGDGGWGIHKAPLRRNVAGTVIVNLGCSGGGGVCCVMAGTQVLLADGTTKAVESFVGGERVRTLMGEATVKELEITSLGANRRIIELDAGDGDPLYVSDEHSLWSRSGDGVQWWGTYNFHQYWYETQVGTGSVLENPPTMMRWDIPNEHAHVDGWKRIRPTFCYLAPETPLYHLAVDQGGSYIANGFVVISHCTDELVEGANWEGIELPEQQLPEFKLPVGV</sequence>
<protein>
    <recommendedName>
        <fullName evidence="3">Hint domain-containing protein</fullName>
    </recommendedName>
</protein>
<dbReference type="AlphaFoldDB" id="A0A5E5C237"/>
<keyword evidence="2" id="KW-1185">Reference proteome</keyword>
<dbReference type="RefSeq" id="WP_150561843.1">
    <property type="nucleotide sequence ID" value="NZ_CABPST010000019.1"/>
</dbReference>
<dbReference type="InterPro" id="IPR006141">
    <property type="entry name" value="Intein_N"/>
</dbReference>
<proteinExistence type="predicted"/>
<dbReference type="PROSITE" id="PS50817">
    <property type="entry name" value="INTEIN_N_TER"/>
    <property type="match status" value="1"/>
</dbReference>
<dbReference type="OrthoDB" id="9131991at2"/>
<evidence type="ECO:0000313" key="2">
    <source>
        <dbReference type="Proteomes" id="UP000382040"/>
    </source>
</evidence>
<reference evidence="1 2" key="1">
    <citation type="submission" date="2019-08" db="EMBL/GenBank/DDBJ databases">
        <authorList>
            <person name="Peeters C."/>
        </authorList>
    </citation>
    <scope>NUCLEOTIDE SEQUENCE [LARGE SCALE GENOMIC DNA]</scope>
    <source>
        <strain evidence="1 2">LMG 20603</strain>
    </source>
</reference>